<feature type="domain" description="CTCK" evidence="5">
    <location>
        <begin position="448"/>
        <end position="535"/>
    </location>
</feature>
<comment type="caution">
    <text evidence="4">Lacks conserved residue(s) required for the propagation of feature annotation.</text>
</comment>
<dbReference type="GO" id="GO:0005615">
    <property type="term" value="C:extracellular space"/>
    <property type="evidence" value="ECO:0007669"/>
    <property type="project" value="TreeGrafter"/>
</dbReference>
<feature type="disulfide bond" evidence="4">
    <location>
        <begin position="477"/>
        <end position="529"/>
    </location>
</feature>
<gene>
    <name evidence="7" type="ORF">AAFF_G00306790</name>
</gene>
<reference evidence="7" key="1">
    <citation type="journal article" date="2023" name="Science">
        <title>Genome structures resolve the early diversification of teleost fishes.</title>
        <authorList>
            <person name="Parey E."/>
            <person name="Louis A."/>
            <person name="Montfort J."/>
            <person name="Bouchez O."/>
            <person name="Roques C."/>
            <person name="Iampietro C."/>
            <person name="Lluch J."/>
            <person name="Castinel A."/>
            <person name="Donnadieu C."/>
            <person name="Desvignes T."/>
            <person name="Floi Bucao C."/>
            <person name="Jouanno E."/>
            <person name="Wen M."/>
            <person name="Mejri S."/>
            <person name="Dirks R."/>
            <person name="Jansen H."/>
            <person name="Henkel C."/>
            <person name="Chen W.J."/>
            <person name="Zahm M."/>
            <person name="Cabau C."/>
            <person name="Klopp C."/>
            <person name="Thompson A.W."/>
            <person name="Robinson-Rechavi M."/>
            <person name="Braasch I."/>
            <person name="Lecointre G."/>
            <person name="Bobe J."/>
            <person name="Postlethwait J.H."/>
            <person name="Berthelot C."/>
            <person name="Roest Crollius H."/>
            <person name="Guiguen Y."/>
        </authorList>
    </citation>
    <scope>NUCLEOTIDE SEQUENCE</scope>
    <source>
        <strain evidence="7">NC1722</strain>
    </source>
</reference>
<dbReference type="GO" id="GO:0031012">
    <property type="term" value="C:extracellular matrix"/>
    <property type="evidence" value="ECO:0007669"/>
    <property type="project" value="TreeGrafter"/>
</dbReference>
<sequence length="553" mass="60495">MTSTSAITPVVSTSQSFATRLSTEAETSTSIQITTSVILQTSTHFECLCKYQKEEFPPGSIIYNETDGEGWCFTAYCNATCKIEKRSRPCPTTLAPPISATSVKTTTPTVIPTTETKSSAATTTTYQHDCDKFNPPRKNGESWKVDNCTTATCSNGTTTLKPVQCDPVKSLVCENDRSPVKVYDESGCCFHYECEYCMGPDGTPKQPGEKWQSNCQECECGINSSSVQCKPVECPVQQNVTCDKTGQVVVSETVDCCQKIRCECDLKLCPISNRTCLEGFKPVISIQNGSCCPDYYCQPKAVCVYNNTEYQPGANVPTDKCEVCKCGSSVDPATKLHVLECSPVQCDTDCKLGFEYQVVPGECCGKCVQKSCVVVLTGNVTQIIEIGQVWTPSDDKCVKYKCVKIEDQLVPVEVKTVCPEFNPEECIPGTEKTDSDGCCHSCTYRHNCNVQKNSTRLVNNGCQSTELVEITSCEGSCGTSSIYSAEANALVHSCSCCQEMSTSSKEVEMTCPDGTKINYTYIYIENCGCKVTECTDEGSSTSKISKGKWRRRR</sequence>
<organism evidence="7 8">
    <name type="scientific">Aldrovandia affinis</name>
    <dbReference type="NCBI Taxonomy" id="143900"/>
    <lineage>
        <taxon>Eukaryota</taxon>
        <taxon>Metazoa</taxon>
        <taxon>Chordata</taxon>
        <taxon>Craniata</taxon>
        <taxon>Vertebrata</taxon>
        <taxon>Euteleostomi</taxon>
        <taxon>Actinopterygii</taxon>
        <taxon>Neopterygii</taxon>
        <taxon>Teleostei</taxon>
        <taxon>Notacanthiformes</taxon>
        <taxon>Halosauridae</taxon>
        <taxon>Aldrovandia</taxon>
    </lineage>
</organism>
<dbReference type="PANTHER" id="PTHR11339:SF408">
    <property type="entry name" value="MUCIN-5B"/>
    <property type="match status" value="1"/>
</dbReference>
<keyword evidence="8" id="KW-1185">Reference proteome</keyword>
<dbReference type="Proteomes" id="UP001221898">
    <property type="component" value="Unassembled WGS sequence"/>
</dbReference>
<dbReference type="PROSITE" id="PS01185">
    <property type="entry name" value="CTCK_1"/>
    <property type="match status" value="1"/>
</dbReference>
<dbReference type="InterPro" id="IPR050780">
    <property type="entry name" value="Mucin_vWF_Thrombospondin_sf"/>
</dbReference>
<evidence type="ECO:0000313" key="7">
    <source>
        <dbReference type="EMBL" id="KAJ8371614.1"/>
    </source>
</evidence>
<dbReference type="PROSITE" id="PS01225">
    <property type="entry name" value="CTCK_2"/>
    <property type="match status" value="1"/>
</dbReference>
<name>A0AAD7W1C3_9TELE</name>
<dbReference type="PROSITE" id="PS01208">
    <property type="entry name" value="VWFC_1"/>
    <property type="match status" value="2"/>
</dbReference>
<dbReference type="Pfam" id="PF00007">
    <property type="entry name" value="Cys_knot"/>
    <property type="match status" value="1"/>
</dbReference>
<dbReference type="InterPro" id="IPR006208">
    <property type="entry name" value="Glyco_hormone_CN"/>
</dbReference>
<proteinExistence type="predicted"/>
<evidence type="ECO:0000259" key="5">
    <source>
        <dbReference type="PROSITE" id="PS01225"/>
    </source>
</evidence>
<evidence type="ECO:0000256" key="1">
    <source>
        <dbReference type="ARBA" id="ARBA00004613"/>
    </source>
</evidence>
<dbReference type="SMART" id="SM00041">
    <property type="entry name" value="CT"/>
    <property type="match status" value="1"/>
</dbReference>
<comment type="caution">
    <text evidence="7">The sequence shown here is derived from an EMBL/GenBank/DDBJ whole genome shotgun (WGS) entry which is preliminary data.</text>
</comment>
<accession>A0AAD7W1C3</accession>
<dbReference type="InterPro" id="IPR001007">
    <property type="entry name" value="VWF_dom"/>
</dbReference>
<evidence type="ECO:0000256" key="4">
    <source>
        <dbReference type="PROSITE-ProRule" id="PRU00039"/>
    </source>
</evidence>
<evidence type="ECO:0000259" key="6">
    <source>
        <dbReference type="PROSITE" id="PS50184"/>
    </source>
</evidence>
<feature type="disulfide bond" evidence="4">
    <location>
        <begin position="462"/>
        <end position="511"/>
    </location>
</feature>
<dbReference type="PANTHER" id="PTHR11339">
    <property type="entry name" value="EXTRACELLULAR MATRIX GLYCOPROTEIN RELATED"/>
    <property type="match status" value="1"/>
</dbReference>
<feature type="domain" description="VWFC" evidence="6">
    <location>
        <begin position="301"/>
        <end position="368"/>
    </location>
</feature>
<dbReference type="EMBL" id="JAINUG010000441">
    <property type="protein sequence ID" value="KAJ8371614.1"/>
    <property type="molecule type" value="Genomic_DNA"/>
</dbReference>
<dbReference type="SMART" id="SM00214">
    <property type="entry name" value="VWC"/>
    <property type="match status" value="3"/>
</dbReference>
<feature type="disulfide bond" evidence="4">
    <location>
        <begin position="473"/>
        <end position="527"/>
    </location>
</feature>
<dbReference type="SUPFAM" id="SSF57603">
    <property type="entry name" value="FnI-like domain"/>
    <property type="match status" value="1"/>
</dbReference>
<feature type="domain" description="VWFC" evidence="6">
    <location>
        <begin position="195"/>
        <end position="263"/>
    </location>
</feature>
<evidence type="ECO:0000256" key="3">
    <source>
        <dbReference type="ARBA" id="ARBA00023157"/>
    </source>
</evidence>
<dbReference type="InterPro" id="IPR006207">
    <property type="entry name" value="Cys_knot_C"/>
</dbReference>
<comment type="subcellular location">
    <subcellularLocation>
        <location evidence="1">Secreted</location>
    </subcellularLocation>
</comment>
<protein>
    <submittedName>
        <fullName evidence="7">Uncharacterized protein</fullName>
    </submittedName>
</protein>
<evidence type="ECO:0000313" key="8">
    <source>
        <dbReference type="Proteomes" id="UP001221898"/>
    </source>
</evidence>
<keyword evidence="3 4" id="KW-1015">Disulfide bond</keyword>
<dbReference type="AlphaFoldDB" id="A0AAD7W1C3"/>
<keyword evidence="2" id="KW-0964">Secreted</keyword>
<evidence type="ECO:0000256" key="2">
    <source>
        <dbReference type="ARBA" id="ARBA00022525"/>
    </source>
</evidence>
<dbReference type="PROSITE" id="PS50184">
    <property type="entry name" value="VWFC_2"/>
    <property type="match status" value="2"/>
</dbReference>